<dbReference type="EMBL" id="GBXM01086897">
    <property type="protein sequence ID" value="JAH21680.1"/>
    <property type="molecule type" value="Transcribed_RNA"/>
</dbReference>
<organism evidence="1">
    <name type="scientific">Anguilla anguilla</name>
    <name type="common">European freshwater eel</name>
    <name type="synonym">Muraena anguilla</name>
    <dbReference type="NCBI Taxonomy" id="7936"/>
    <lineage>
        <taxon>Eukaryota</taxon>
        <taxon>Metazoa</taxon>
        <taxon>Chordata</taxon>
        <taxon>Craniata</taxon>
        <taxon>Vertebrata</taxon>
        <taxon>Euteleostomi</taxon>
        <taxon>Actinopterygii</taxon>
        <taxon>Neopterygii</taxon>
        <taxon>Teleostei</taxon>
        <taxon>Anguilliformes</taxon>
        <taxon>Anguillidae</taxon>
        <taxon>Anguilla</taxon>
    </lineage>
</organism>
<dbReference type="AlphaFoldDB" id="A0A0E9QUL6"/>
<reference evidence="1" key="2">
    <citation type="journal article" date="2015" name="Fish Shellfish Immunol.">
        <title>Early steps in the European eel (Anguilla anguilla)-Vibrio vulnificus interaction in the gills: Role of the RtxA13 toxin.</title>
        <authorList>
            <person name="Callol A."/>
            <person name="Pajuelo D."/>
            <person name="Ebbesson L."/>
            <person name="Teles M."/>
            <person name="MacKenzie S."/>
            <person name="Amaro C."/>
        </authorList>
    </citation>
    <scope>NUCLEOTIDE SEQUENCE</scope>
</reference>
<protein>
    <submittedName>
        <fullName evidence="1">Uncharacterized protein</fullName>
    </submittedName>
</protein>
<dbReference type="EMBL" id="GBXM01088627">
    <property type="protein sequence ID" value="JAH19950.1"/>
    <property type="molecule type" value="Transcribed_RNA"/>
</dbReference>
<name>A0A0E9QUL6_ANGAN</name>
<sequence>MAGALASVCANWSPMWSSAACTSVC</sequence>
<proteinExistence type="predicted"/>
<evidence type="ECO:0000313" key="1">
    <source>
        <dbReference type="EMBL" id="JAH19950.1"/>
    </source>
</evidence>
<accession>A0A0E9QUL6</accession>
<reference evidence="1" key="1">
    <citation type="submission" date="2014-11" db="EMBL/GenBank/DDBJ databases">
        <authorList>
            <person name="Amaro Gonzalez C."/>
        </authorList>
    </citation>
    <scope>NUCLEOTIDE SEQUENCE</scope>
</reference>